<dbReference type="EMBL" id="BMVN01000055">
    <property type="protein sequence ID" value="GHA65585.1"/>
    <property type="molecule type" value="Genomic_DNA"/>
</dbReference>
<evidence type="ECO:0000313" key="4">
    <source>
        <dbReference type="Proteomes" id="UP000653644"/>
    </source>
</evidence>
<organism evidence="3 4">
    <name type="scientific">Streptomyces canarius</name>
    <dbReference type="NCBI Taxonomy" id="285453"/>
    <lineage>
        <taxon>Bacteria</taxon>
        <taxon>Bacillati</taxon>
        <taxon>Actinomycetota</taxon>
        <taxon>Actinomycetes</taxon>
        <taxon>Kitasatosporales</taxon>
        <taxon>Streptomycetaceae</taxon>
        <taxon>Streptomyces</taxon>
    </lineage>
</organism>
<name>A0ABQ3DAR0_9ACTN</name>
<feature type="transmembrane region" description="Helical" evidence="2">
    <location>
        <begin position="142"/>
        <end position="163"/>
    </location>
</feature>
<keyword evidence="2" id="KW-0812">Transmembrane</keyword>
<feature type="region of interest" description="Disordered" evidence="1">
    <location>
        <begin position="1"/>
        <end position="28"/>
    </location>
</feature>
<protein>
    <recommendedName>
        <fullName evidence="5">Integral membrane protein</fullName>
    </recommendedName>
</protein>
<feature type="transmembrane region" description="Helical" evidence="2">
    <location>
        <begin position="45"/>
        <end position="69"/>
    </location>
</feature>
<evidence type="ECO:0000313" key="3">
    <source>
        <dbReference type="EMBL" id="GHA65585.1"/>
    </source>
</evidence>
<dbReference type="Pfam" id="PF19545">
    <property type="entry name" value="DUF6069"/>
    <property type="match status" value="1"/>
</dbReference>
<dbReference type="Proteomes" id="UP000653644">
    <property type="component" value="Unassembled WGS sequence"/>
</dbReference>
<comment type="caution">
    <text evidence="3">The sequence shown here is derived from an EMBL/GenBank/DDBJ whole genome shotgun (WGS) entry which is preliminary data.</text>
</comment>
<proteinExistence type="predicted"/>
<keyword evidence="4" id="KW-1185">Reference proteome</keyword>
<sequence>MAGSASYGDVPPYDNAPRGGPGYQSPSGPRSVAAARPWATGAATAVVAALVAVVATMLVRGVLGIAVFAPREAGAWGDATTGYLAAWAAAGAVVATGLLHLLLTVARPRAFFTWIAGLVTVALALLPFTADLALAAELASAAVFLAVGGTVTGLLSGTAYRVVPEPERRNPVTAGAPSHRPPIRRWTRTPPARC</sequence>
<dbReference type="InterPro" id="IPR045713">
    <property type="entry name" value="DUF6069"/>
</dbReference>
<feature type="transmembrane region" description="Helical" evidence="2">
    <location>
        <begin position="81"/>
        <end position="103"/>
    </location>
</feature>
<feature type="region of interest" description="Disordered" evidence="1">
    <location>
        <begin position="167"/>
        <end position="194"/>
    </location>
</feature>
<dbReference type="RefSeq" id="WP_229917833.1">
    <property type="nucleotide sequence ID" value="NZ_BMVN01000055.1"/>
</dbReference>
<keyword evidence="2" id="KW-0472">Membrane</keyword>
<reference evidence="4" key="1">
    <citation type="journal article" date="2019" name="Int. J. Syst. Evol. Microbiol.">
        <title>The Global Catalogue of Microorganisms (GCM) 10K type strain sequencing project: providing services to taxonomists for standard genome sequencing and annotation.</title>
        <authorList>
            <consortium name="The Broad Institute Genomics Platform"/>
            <consortium name="The Broad Institute Genome Sequencing Center for Infectious Disease"/>
            <person name="Wu L."/>
            <person name="Ma J."/>
        </authorList>
    </citation>
    <scope>NUCLEOTIDE SEQUENCE [LARGE SCALE GENOMIC DNA]</scope>
    <source>
        <strain evidence="4">JCM 4733</strain>
    </source>
</reference>
<gene>
    <name evidence="3" type="ORF">GCM10010345_81880</name>
</gene>
<evidence type="ECO:0000256" key="2">
    <source>
        <dbReference type="SAM" id="Phobius"/>
    </source>
</evidence>
<evidence type="ECO:0008006" key="5">
    <source>
        <dbReference type="Google" id="ProtNLM"/>
    </source>
</evidence>
<evidence type="ECO:0000256" key="1">
    <source>
        <dbReference type="SAM" id="MobiDB-lite"/>
    </source>
</evidence>
<feature type="transmembrane region" description="Helical" evidence="2">
    <location>
        <begin position="110"/>
        <end position="130"/>
    </location>
</feature>
<keyword evidence="2" id="KW-1133">Transmembrane helix</keyword>
<accession>A0ABQ3DAR0</accession>